<dbReference type="Proteomes" id="UP001499954">
    <property type="component" value="Unassembled WGS sequence"/>
</dbReference>
<evidence type="ECO:0000313" key="4">
    <source>
        <dbReference type="Proteomes" id="UP001499954"/>
    </source>
</evidence>
<keyword evidence="1" id="KW-0812">Transmembrane</keyword>
<keyword evidence="1" id="KW-0472">Membrane</keyword>
<dbReference type="RefSeq" id="WP_157414593.1">
    <property type="nucleotide sequence ID" value="NZ_BAAAMK010000001.1"/>
</dbReference>
<proteinExistence type="predicted"/>
<evidence type="ECO:0000259" key="2">
    <source>
        <dbReference type="Pfam" id="PF07510"/>
    </source>
</evidence>
<evidence type="ECO:0000313" key="3">
    <source>
        <dbReference type="EMBL" id="GAA1945227.1"/>
    </source>
</evidence>
<feature type="domain" description="GmrSD restriction endonucleases C-terminal" evidence="2">
    <location>
        <begin position="105"/>
        <end position="232"/>
    </location>
</feature>
<sequence>MPSRRRSRRTRRISLPTLLVIVLAVAIWVYLYGPEGTSSEAGDGWFPPGPSAAASDAPVHRAPIDPATLDPDLAALVVAGPSSTSPYDRELFGAAWADVDGNGCDTRNDVLIRDLVDLVFRADSNGCIVRTGTLHDPYTGAVISFTRGPDTSEAVQIDHMVPLSYAWQHGASTWTDAQRAAFANDPANLSAVDGPANQSKSDSGPAEWMPPRGEYACTYVDRFAGVLLAYGLTIAPEDLDAIAAVDAGCPA</sequence>
<accession>A0ABP5BKG4</accession>
<dbReference type="InterPro" id="IPR011089">
    <property type="entry name" value="GmrSD_C"/>
</dbReference>
<evidence type="ECO:0000256" key="1">
    <source>
        <dbReference type="SAM" id="Phobius"/>
    </source>
</evidence>
<dbReference type="Pfam" id="PF07510">
    <property type="entry name" value="GmrSD_C"/>
    <property type="match status" value="1"/>
</dbReference>
<dbReference type="PANTHER" id="PTHR24094">
    <property type="entry name" value="SECRETED PROTEIN"/>
    <property type="match status" value="1"/>
</dbReference>
<reference evidence="4" key="1">
    <citation type="journal article" date="2019" name="Int. J. Syst. Evol. Microbiol.">
        <title>The Global Catalogue of Microorganisms (GCM) 10K type strain sequencing project: providing services to taxonomists for standard genome sequencing and annotation.</title>
        <authorList>
            <consortium name="The Broad Institute Genomics Platform"/>
            <consortium name="The Broad Institute Genome Sequencing Center for Infectious Disease"/>
            <person name="Wu L."/>
            <person name="Ma J."/>
        </authorList>
    </citation>
    <scope>NUCLEOTIDE SEQUENCE [LARGE SCALE GENOMIC DNA]</scope>
    <source>
        <strain evidence="4">JCM 13584</strain>
    </source>
</reference>
<feature type="transmembrane region" description="Helical" evidence="1">
    <location>
        <begin position="12"/>
        <end position="31"/>
    </location>
</feature>
<keyword evidence="1" id="KW-1133">Transmembrane helix</keyword>
<organism evidence="3 4">
    <name type="scientific">Agromyces allii</name>
    <dbReference type="NCBI Taxonomy" id="393607"/>
    <lineage>
        <taxon>Bacteria</taxon>
        <taxon>Bacillati</taxon>
        <taxon>Actinomycetota</taxon>
        <taxon>Actinomycetes</taxon>
        <taxon>Micrococcales</taxon>
        <taxon>Microbacteriaceae</taxon>
        <taxon>Agromyces</taxon>
    </lineage>
</organism>
<dbReference type="PANTHER" id="PTHR24094:SF15">
    <property type="entry name" value="AMP-DEPENDENT SYNTHETASE_LIGASE DOMAIN-CONTAINING PROTEIN-RELATED"/>
    <property type="match status" value="1"/>
</dbReference>
<protein>
    <recommendedName>
        <fullName evidence="2">GmrSD restriction endonucleases C-terminal domain-containing protein</fullName>
    </recommendedName>
</protein>
<comment type="caution">
    <text evidence="3">The sequence shown here is derived from an EMBL/GenBank/DDBJ whole genome shotgun (WGS) entry which is preliminary data.</text>
</comment>
<gene>
    <name evidence="3" type="ORF">GCM10009717_09650</name>
</gene>
<keyword evidence="4" id="KW-1185">Reference proteome</keyword>
<dbReference type="EMBL" id="BAAAMK010000001">
    <property type="protein sequence ID" value="GAA1945227.1"/>
    <property type="molecule type" value="Genomic_DNA"/>
</dbReference>
<name>A0ABP5BKG4_9MICO</name>